<name>A0A086BCL3_9FLAO</name>
<evidence type="ECO:0000313" key="2">
    <source>
        <dbReference type="Proteomes" id="UP000028709"/>
    </source>
</evidence>
<dbReference type="STRING" id="558152.IQ37_11535"/>
<keyword evidence="2" id="KW-1185">Reference proteome</keyword>
<sequence length="138" mass="15972">MKHLNFLLITFLLAGFTEVKSQGNTFISDEETKCTNMKEGKFLRVDTPVTEWVMVIKDNVQTEYFNDGKDYVRSRLEFVYDCNYRSIVVAKSNEENPVKLGEVKINKIVATERNLIKILSECDHKTTELILDKVESNN</sequence>
<dbReference type="OrthoDB" id="1253590at2"/>
<dbReference type="RefSeq" id="WP_034685180.1">
    <property type="nucleotide sequence ID" value="NZ_CP023049.2"/>
</dbReference>
<dbReference type="EMBL" id="JPRJ01000019">
    <property type="protein sequence ID" value="KFF26677.1"/>
    <property type="molecule type" value="Genomic_DNA"/>
</dbReference>
<organism evidence="1 2">
    <name type="scientific">Chryseobacterium piperi</name>
    <dbReference type="NCBI Taxonomy" id="558152"/>
    <lineage>
        <taxon>Bacteria</taxon>
        <taxon>Pseudomonadati</taxon>
        <taxon>Bacteroidota</taxon>
        <taxon>Flavobacteriia</taxon>
        <taxon>Flavobacteriales</taxon>
        <taxon>Weeksellaceae</taxon>
        <taxon>Chryseobacterium group</taxon>
        <taxon>Chryseobacterium</taxon>
    </lineage>
</organism>
<gene>
    <name evidence="1" type="ORF">IQ37_11535</name>
</gene>
<dbReference type="KEGG" id="cpip:CJF12_03210"/>
<dbReference type="AlphaFoldDB" id="A0A086BCL3"/>
<accession>A0A086BCL3</accession>
<protein>
    <submittedName>
        <fullName evidence="1">Uncharacterized protein</fullName>
    </submittedName>
</protein>
<reference evidence="1 2" key="1">
    <citation type="submission" date="2014-07" db="EMBL/GenBank/DDBJ databases">
        <title>Genome of Chryseobacterium piperi CTM.</title>
        <authorList>
            <person name="Pipes S.E."/>
            <person name="Stropko S.J."/>
            <person name="Newman J.D."/>
        </authorList>
    </citation>
    <scope>NUCLEOTIDE SEQUENCE [LARGE SCALE GENOMIC DNA]</scope>
    <source>
        <strain evidence="1 2">CTM</strain>
    </source>
</reference>
<evidence type="ECO:0000313" key="1">
    <source>
        <dbReference type="EMBL" id="KFF26677.1"/>
    </source>
</evidence>
<proteinExistence type="predicted"/>
<dbReference type="Proteomes" id="UP000028709">
    <property type="component" value="Unassembled WGS sequence"/>
</dbReference>
<dbReference type="eggNOG" id="ENOG5034BID">
    <property type="taxonomic scope" value="Bacteria"/>
</dbReference>
<comment type="caution">
    <text evidence="1">The sequence shown here is derived from an EMBL/GenBank/DDBJ whole genome shotgun (WGS) entry which is preliminary data.</text>
</comment>